<keyword evidence="1" id="KW-0479">Metal-binding</keyword>
<evidence type="ECO:0000256" key="2">
    <source>
        <dbReference type="ARBA" id="ARBA00023004"/>
    </source>
</evidence>
<comment type="caution">
    <text evidence="5">The sequence shown here is derived from an EMBL/GenBank/DDBJ whole genome shotgun (WGS) entry which is preliminary data.</text>
</comment>
<evidence type="ECO:0000313" key="6">
    <source>
        <dbReference type="Proteomes" id="UP000003532"/>
    </source>
</evidence>
<accession>G5NFI4</accession>
<dbReference type="Proteomes" id="UP000003532">
    <property type="component" value="Unassembled WGS sequence"/>
</dbReference>
<evidence type="ECO:0000259" key="4">
    <source>
        <dbReference type="PROSITE" id="PS51379"/>
    </source>
</evidence>
<evidence type="ECO:0000256" key="1">
    <source>
        <dbReference type="ARBA" id="ARBA00022723"/>
    </source>
</evidence>
<dbReference type="PROSITE" id="PS00198">
    <property type="entry name" value="4FE4S_FER_1"/>
    <property type="match status" value="1"/>
</dbReference>
<keyword evidence="3" id="KW-0411">Iron-sulfur</keyword>
<dbReference type="GO" id="GO:0051536">
    <property type="term" value="F:iron-sulfur cluster binding"/>
    <property type="evidence" value="ECO:0007669"/>
    <property type="project" value="UniProtKB-KW"/>
</dbReference>
<dbReference type="EMBL" id="AFCO01001158">
    <property type="protein sequence ID" value="EHC55310.1"/>
    <property type="molecule type" value="Genomic_DNA"/>
</dbReference>
<name>G5NFI4_SALET</name>
<dbReference type="InterPro" id="IPR017900">
    <property type="entry name" value="4Fe4S_Fe_S_CS"/>
</dbReference>
<reference evidence="5 6" key="1">
    <citation type="journal article" date="2011" name="BMC Genomics">
        <title>Genome sequencing reveals diversification of virulence factor content and possible host adaptation in distinct subpopulations of Salmonella enterica.</title>
        <authorList>
            <person name="den Bakker H.C."/>
            <person name="Moreno Switt A.I."/>
            <person name="Govoni G."/>
            <person name="Cummings C.A."/>
            <person name="Ranieri M.L."/>
            <person name="Degoricija L."/>
            <person name="Hoelzer K."/>
            <person name="Rodriguez-Rivera L.D."/>
            <person name="Brown S."/>
            <person name="Bolchacova E."/>
            <person name="Furtado M.R."/>
            <person name="Wiedmann M."/>
        </authorList>
    </citation>
    <scope>NUCLEOTIDE SEQUENCE [LARGE SCALE GENOMIC DNA]</scope>
    <source>
        <strain evidence="5 6">R8-3668</strain>
    </source>
</reference>
<evidence type="ECO:0000313" key="5">
    <source>
        <dbReference type="EMBL" id="EHC55310.1"/>
    </source>
</evidence>
<feature type="domain" description="4Fe-4S ferredoxin-type" evidence="4">
    <location>
        <begin position="13"/>
        <end position="42"/>
    </location>
</feature>
<evidence type="ECO:0000256" key="3">
    <source>
        <dbReference type="ARBA" id="ARBA00023014"/>
    </source>
</evidence>
<dbReference type="SUPFAM" id="SSF54862">
    <property type="entry name" value="4Fe-4S ferredoxins"/>
    <property type="match status" value="1"/>
</dbReference>
<sequence>MAITFRPTLSGIYQPQLDSQACHGCGACVAICPVSAIKAENHHAH</sequence>
<gene>
    <name evidence="5" type="ORF">LTSEINV_3539</name>
</gene>
<dbReference type="PROSITE" id="PS51379">
    <property type="entry name" value="4FE4S_FER_2"/>
    <property type="match status" value="1"/>
</dbReference>
<dbReference type="Pfam" id="PF00037">
    <property type="entry name" value="Fer4"/>
    <property type="match status" value="1"/>
</dbReference>
<organism evidence="5 6">
    <name type="scientific">Salmonella enterica subsp. enterica serovar Inverness str. R8-3668</name>
    <dbReference type="NCBI Taxonomy" id="913075"/>
    <lineage>
        <taxon>Bacteria</taxon>
        <taxon>Pseudomonadati</taxon>
        <taxon>Pseudomonadota</taxon>
        <taxon>Gammaproteobacteria</taxon>
        <taxon>Enterobacterales</taxon>
        <taxon>Enterobacteriaceae</taxon>
        <taxon>Salmonella</taxon>
    </lineage>
</organism>
<dbReference type="InterPro" id="IPR017896">
    <property type="entry name" value="4Fe4S_Fe-S-bd"/>
</dbReference>
<dbReference type="GO" id="GO:0046872">
    <property type="term" value="F:metal ion binding"/>
    <property type="evidence" value="ECO:0007669"/>
    <property type="project" value="UniProtKB-KW"/>
</dbReference>
<proteinExistence type="predicted"/>
<dbReference type="BioCyc" id="SENT913075:G120P-1164-MONOMER"/>
<dbReference type="PATRIC" id="fig|913075.3.peg.2734"/>
<protein>
    <submittedName>
        <fullName evidence="5">Ferredoxin-type protein NapF</fullName>
    </submittedName>
</protein>
<dbReference type="AlphaFoldDB" id="G5NFI4"/>
<dbReference type="Gene3D" id="3.30.70.20">
    <property type="match status" value="1"/>
</dbReference>
<keyword evidence="2" id="KW-0408">Iron</keyword>